<dbReference type="PROSITE" id="PS50005">
    <property type="entry name" value="TPR"/>
    <property type="match status" value="7"/>
</dbReference>
<dbReference type="SUPFAM" id="SSF55073">
    <property type="entry name" value="Nucleotide cyclase"/>
    <property type="match status" value="1"/>
</dbReference>
<keyword evidence="6" id="KW-1185">Reference proteome</keyword>
<keyword evidence="2 3" id="KW-0802">TPR repeat</keyword>
<dbReference type="Pfam" id="PF13191">
    <property type="entry name" value="AAA_16"/>
    <property type="match status" value="1"/>
</dbReference>
<dbReference type="Gene3D" id="1.25.40.10">
    <property type="entry name" value="Tetratricopeptide repeat domain"/>
    <property type="match status" value="3"/>
</dbReference>
<dbReference type="Gene3D" id="3.40.50.300">
    <property type="entry name" value="P-loop containing nucleotide triphosphate hydrolases"/>
    <property type="match status" value="1"/>
</dbReference>
<feature type="repeat" description="TPR" evidence="3">
    <location>
        <begin position="908"/>
        <end position="941"/>
    </location>
</feature>
<feature type="domain" description="Guanylate cyclase" evidence="4">
    <location>
        <begin position="100"/>
        <end position="198"/>
    </location>
</feature>
<feature type="repeat" description="TPR" evidence="3">
    <location>
        <begin position="866"/>
        <end position="899"/>
    </location>
</feature>
<dbReference type="InterPro" id="IPR019734">
    <property type="entry name" value="TPR_rpt"/>
</dbReference>
<dbReference type="Pfam" id="PF13424">
    <property type="entry name" value="TPR_12"/>
    <property type="match status" value="3"/>
</dbReference>
<comment type="caution">
    <text evidence="5">The sequence shown here is derived from an EMBL/GenBank/DDBJ whole genome shotgun (WGS) entry which is preliminary data.</text>
</comment>
<dbReference type="InterPro" id="IPR041664">
    <property type="entry name" value="AAA_16"/>
</dbReference>
<evidence type="ECO:0000256" key="3">
    <source>
        <dbReference type="PROSITE-ProRule" id="PRU00339"/>
    </source>
</evidence>
<dbReference type="Proteomes" id="UP001594351">
    <property type="component" value="Unassembled WGS sequence"/>
</dbReference>
<dbReference type="EMBL" id="JBHPBY010000167">
    <property type="protein sequence ID" value="MFC1851236.1"/>
    <property type="molecule type" value="Genomic_DNA"/>
</dbReference>
<reference evidence="5 6" key="1">
    <citation type="submission" date="2024-09" db="EMBL/GenBank/DDBJ databases">
        <title>Laminarin stimulates single cell rates of sulfate reduction while oxygen inhibits transcriptomic activity in coastal marine sediment.</title>
        <authorList>
            <person name="Lindsay M."/>
            <person name="Orcutt B."/>
            <person name="Emerson D."/>
            <person name="Stepanauskas R."/>
            <person name="D'Angelo T."/>
        </authorList>
    </citation>
    <scope>NUCLEOTIDE SEQUENCE [LARGE SCALE GENOMIC DNA]</scope>
    <source>
        <strain evidence="5">SAG AM-311-K15</strain>
    </source>
</reference>
<dbReference type="InterPro" id="IPR011990">
    <property type="entry name" value="TPR-like_helical_dom_sf"/>
</dbReference>
<dbReference type="SUPFAM" id="SSF52540">
    <property type="entry name" value="P-loop containing nucleoside triphosphate hydrolases"/>
    <property type="match status" value="1"/>
</dbReference>
<dbReference type="PROSITE" id="PS50293">
    <property type="entry name" value="TPR_REGION"/>
    <property type="match status" value="2"/>
</dbReference>
<dbReference type="Gene3D" id="3.30.70.1230">
    <property type="entry name" value="Nucleotide cyclase"/>
    <property type="match status" value="1"/>
</dbReference>
<evidence type="ECO:0000313" key="5">
    <source>
        <dbReference type="EMBL" id="MFC1851236.1"/>
    </source>
</evidence>
<feature type="repeat" description="TPR" evidence="3">
    <location>
        <begin position="740"/>
        <end position="773"/>
    </location>
</feature>
<dbReference type="SMART" id="SM00028">
    <property type="entry name" value="TPR"/>
    <property type="match status" value="9"/>
</dbReference>
<dbReference type="CDD" id="cd07302">
    <property type="entry name" value="CHD"/>
    <property type="match status" value="1"/>
</dbReference>
<protein>
    <submittedName>
        <fullName evidence="5">Tetratricopeptide repeat protein</fullName>
    </submittedName>
</protein>
<dbReference type="Pfam" id="PF13374">
    <property type="entry name" value="TPR_10"/>
    <property type="match status" value="1"/>
</dbReference>
<keyword evidence="1" id="KW-0677">Repeat</keyword>
<dbReference type="PROSITE" id="PS50125">
    <property type="entry name" value="GUANYLATE_CYCLASE_2"/>
    <property type="match status" value="1"/>
</dbReference>
<evidence type="ECO:0000256" key="2">
    <source>
        <dbReference type="ARBA" id="ARBA00022803"/>
    </source>
</evidence>
<evidence type="ECO:0000256" key="1">
    <source>
        <dbReference type="ARBA" id="ARBA00022737"/>
    </source>
</evidence>
<dbReference type="SUPFAM" id="SSF81901">
    <property type="entry name" value="HCP-like"/>
    <property type="match status" value="1"/>
</dbReference>
<dbReference type="InterPro" id="IPR029787">
    <property type="entry name" value="Nucleotide_cyclase"/>
</dbReference>
<feature type="repeat" description="TPR" evidence="3">
    <location>
        <begin position="992"/>
        <end position="1025"/>
    </location>
</feature>
<feature type="repeat" description="TPR" evidence="3">
    <location>
        <begin position="1034"/>
        <end position="1067"/>
    </location>
</feature>
<dbReference type="InterPro" id="IPR001054">
    <property type="entry name" value="A/G_cyclase"/>
</dbReference>
<sequence>MTAAQAESLCGPNEIVLHGIPELLEKRKIHAAAVAEGYFKIDMRDPWPVPEIERTRIDLERSLVKHFLPEIVVSAKYTGQFRDIISLFITFNDPENNTGLDEFASLVIDVTAQYGGYFRTVDFGDKAPVVAITFGAPTTYENLLERALDCILEIKRTSNLEIKAGITTGRVYAGMVGSKERSEYLVIGNIVNLAARLMMKAVPDQLLVSEKVALSAAQRYEVAEIGRIPLKGLAEKVLAYELLEKMVSSHHRFFGGKMTGREKELQQLIKLCEPVFQGQFGGVIYLYGEAGIGKSRLAHELQHRLGKIEELYYLILQADEILRKSLNPFEYALYIFFQQPGCQSLKEKKKRFDAVFSRLFSEFERSLPDKKCPVSLRELKRIKSIVASIIGIYWAGSVYSTLPDSDKPLAVSLALKEFFKALSCMKPTVLIIEDLHWFDRESLKVLTLLTRGIEDFPIILLVTSRLGQSGSLPVLDLDPQISQNQIFISALSREFVKLFIEDMLNGRCGPQLLDLIYSKSQGNPFYIEQICSYVQENNLVKLENSYFQKVPDDIDIPQSINELLLARIDRLSHTLVESAQLAAVIGNEFEVLLLEELISVFDTVIQPDGEAAIEQENIAPVLREGRRNKIWQALSELKYIFHHSLLRDVLYEMQLKERLRRIHEVSAQCLTRLYHDDPRKLFDIAYHYEKAEILQKATDFYQRAGTHYLELYELDSAVKSFRKAHTFAQSMYGSQSSETADLYLDLGQACEKMKDSEEALHLFTRALEIYLTLFGEQHHASAQTYNALGGVYADLGEYDKALNYSNKALHILQTLPGDVQLQKARTYRNLGITTLYQGDYDQSLEYFQLCLDIERELLGEKDTSTASSYRNLGIVYLYMGQYDKPMAYYEKALNIELDVWGENHPHTSRSYESIGIVFASTERYQEALEYFSKSMEIRITIMGESNPDTAITYNNMGNILNSLNRNQEALAYHLKTLKIRRETLGETHPETAFPYHNIGETYYRMQECALAEQYYLKAISIQSEKLGENHPHTAESYKCLGDVLKAQDKYNEALHYYEKALPTYQEKDMIPKIEEVAKLISELRRLLGKIDRGSFDHAQDS</sequence>
<organism evidence="5 6">
    <name type="scientific">candidate division CSSED10-310 bacterium</name>
    <dbReference type="NCBI Taxonomy" id="2855610"/>
    <lineage>
        <taxon>Bacteria</taxon>
        <taxon>Bacteria division CSSED10-310</taxon>
    </lineage>
</organism>
<evidence type="ECO:0000313" key="6">
    <source>
        <dbReference type="Proteomes" id="UP001594351"/>
    </source>
</evidence>
<dbReference type="PANTHER" id="PTHR45641">
    <property type="entry name" value="TETRATRICOPEPTIDE REPEAT PROTEIN (AFU_ORTHOLOGUE AFUA_6G03870)"/>
    <property type="match status" value="1"/>
</dbReference>
<feature type="repeat" description="TPR" evidence="3">
    <location>
        <begin position="782"/>
        <end position="815"/>
    </location>
</feature>
<dbReference type="InterPro" id="IPR027417">
    <property type="entry name" value="P-loop_NTPase"/>
</dbReference>
<dbReference type="Pfam" id="PF00211">
    <property type="entry name" value="Guanylate_cyc"/>
    <property type="match status" value="1"/>
</dbReference>
<dbReference type="PANTHER" id="PTHR45641:SF1">
    <property type="entry name" value="AAA+ ATPASE DOMAIN-CONTAINING PROTEIN"/>
    <property type="match status" value="1"/>
</dbReference>
<gene>
    <name evidence="5" type="ORF">ACFL27_13655</name>
</gene>
<evidence type="ECO:0000259" key="4">
    <source>
        <dbReference type="PROSITE" id="PS50125"/>
    </source>
</evidence>
<proteinExistence type="predicted"/>
<accession>A0ABV6YYT7</accession>
<name>A0ABV6YYT7_UNCC1</name>
<feature type="repeat" description="TPR" evidence="3">
    <location>
        <begin position="824"/>
        <end position="857"/>
    </location>
</feature>